<dbReference type="AlphaFoldDB" id="A0A127M4L5"/>
<dbReference type="InterPro" id="IPR012899">
    <property type="entry name" value="LTXXQ"/>
</dbReference>
<reference evidence="2 3" key="1">
    <citation type="submission" date="2015-12" db="EMBL/GenBank/DDBJ databases">
        <authorList>
            <person name="Shamseldin A."/>
            <person name="Moawad H."/>
            <person name="Abd El-Rahim W.M."/>
            <person name="Sadowsky M.J."/>
        </authorList>
    </citation>
    <scope>NUCLEOTIDE SEQUENCE [LARGE SCALE GENOMIC DNA]</scope>
    <source>
        <strain evidence="2 3">SM2</strain>
    </source>
</reference>
<evidence type="ECO:0000313" key="2">
    <source>
        <dbReference type="EMBL" id="AMO68167.1"/>
    </source>
</evidence>
<gene>
    <name evidence="2" type="ORF">AZF00_07560</name>
</gene>
<dbReference type="EMBL" id="CP014544">
    <property type="protein sequence ID" value="AMO68167.1"/>
    <property type="molecule type" value="Genomic_DNA"/>
</dbReference>
<feature type="chain" id="PRO_5007275026" description="Periplasmic heavy metal sensor" evidence="1">
    <location>
        <begin position="23"/>
        <end position="141"/>
    </location>
</feature>
<sequence>MKKLNALVLALALSSSGAPVIAQVGGVDAARFDELTTKLNLSDPQQQKVKVLMARFAEDAASVREGLIAVQQNIRTANLARLDNAAILRMSSEAGRLSAAHTESLLKTQRDFYALLSAKQKREYNKMRSEALAQQATLPNK</sequence>
<evidence type="ECO:0000313" key="3">
    <source>
        <dbReference type="Proteomes" id="UP000074119"/>
    </source>
</evidence>
<dbReference type="Gene3D" id="1.20.120.1490">
    <property type="match status" value="1"/>
</dbReference>
<proteinExistence type="predicted"/>
<organism evidence="2 3">
    <name type="scientific">Zhongshania aliphaticivorans</name>
    <dbReference type="NCBI Taxonomy" id="1470434"/>
    <lineage>
        <taxon>Bacteria</taxon>
        <taxon>Pseudomonadati</taxon>
        <taxon>Pseudomonadota</taxon>
        <taxon>Gammaproteobacteria</taxon>
        <taxon>Cellvibrionales</taxon>
        <taxon>Spongiibacteraceae</taxon>
        <taxon>Zhongshania</taxon>
    </lineage>
</organism>
<dbReference type="KEGG" id="zal:AZF00_07560"/>
<accession>A0A127M4L5</accession>
<dbReference type="RefSeq" id="WP_008247545.1">
    <property type="nucleotide sequence ID" value="NZ_CP014544.1"/>
</dbReference>
<evidence type="ECO:0000256" key="1">
    <source>
        <dbReference type="SAM" id="SignalP"/>
    </source>
</evidence>
<dbReference type="GO" id="GO:0042597">
    <property type="term" value="C:periplasmic space"/>
    <property type="evidence" value="ECO:0007669"/>
    <property type="project" value="InterPro"/>
</dbReference>
<dbReference type="Proteomes" id="UP000074119">
    <property type="component" value="Chromosome"/>
</dbReference>
<name>A0A127M4L5_9GAMM</name>
<dbReference type="Pfam" id="PF07813">
    <property type="entry name" value="LTXXQ"/>
    <property type="match status" value="1"/>
</dbReference>
<protein>
    <recommendedName>
        <fullName evidence="4">Periplasmic heavy metal sensor</fullName>
    </recommendedName>
</protein>
<feature type="signal peptide" evidence="1">
    <location>
        <begin position="1"/>
        <end position="22"/>
    </location>
</feature>
<keyword evidence="1" id="KW-0732">Signal</keyword>
<evidence type="ECO:0008006" key="4">
    <source>
        <dbReference type="Google" id="ProtNLM"/>
    </source>
</evidence>